<reference evidence="1" key="1">
    <citation type="submission" date="2020-05" db="EMBL/GenBank/DDBJ databases">
        <title>Isolation and characterization of the novel bacteriophage AXL3 against Stenotrophomonas maltophilia.</title>
        <authorList>
            <person name="McCutcheon J.G."/>
            <person name="Lin A."/>
            <person name="Dennis J."/>
        </authorList>
    </citation>
    <scope>NUCLEOTIDE SEQUENCE [LARGE SCALE GENOMIC DNA]</scope>
</reference>
<organism evidence="1 2">
    <name type="scientific">Stenotrophomonas phage vB_SmaS-AXL_3</name>
    <dbReference type="NCBI Taxonomy" id="2740427"/>
    <lineage>
        <taxon>Viruses</taxon>
        <taxon>Duplodnaviria</taxon>
        <taxon>Heunggongvirae</taxon>
        <taxon>Uroviricota</taxon>
        <taxon>Caudoviricetes</taxon>
        <taxon>Axeltriavirus</taxon>
        <taxon>Axeltriavirus AXL3</taxon>
    </lineage>
</organism>
<protein>
    <submittedName>
        <fullName evidence="1">Uncharacterized protein</fullName>
    </submittedName>
</protein>
<name>A0A7D5BK93_9CAUD</name>
<evidence type="ECO:0000313" key="2">
    <source>
        <dbReference type="Proteomes" id="UP000509379"/>
    </source>
</evidence>
<sequence>MKYVILVADHQKLGVKRVYPFIFAEWCTHSEVAKSMIHMIGMETNVIPDVLSAGFCKPNTLGFEVTQHGSESLKIKADRERYAADTDLLNMPNAMQGILA</sequence>
<keyword evidence="2" id="KW-1185">Reference proteome</keyword>
<dbReference type="EMBL" id="MT536174">
    <property type="protein sequence ID" value="QKW95607.1"/>
    <property type="molecule type" value="Genomic_DNA"/>
</dbReference>
<dbReference type="Proteomes" id="UP000509379">
    <property type="component" value="Segment"/>
</dbReference>
<accession>A0A7D5BK93</accession>
<evidence type="ECO:0000313" key="1">
    <source>
        <dbReference type="EMBL" id="QKW95607.1"/>
    </source>
</evidence>
<proteinExistence type="predicted"/>
<gene>
    <name evidence="1" type="ORF">AXL3_56</name>
</gene>